<dbReference type="InterPro" id="IPR032675">
    <property type="entry name" value="LRR_dom_sf"/>
</dbReference>
<dbReference type="Proteomes" id="UP000708148">
    <property type="component" value="Unassembled WGS sequence"/>
</dbReference>
<reference evidence="2" key="1">
    <citation type="submission" date="2020-12" db="EMBL/GenBank/DDBJ databases">
        <authorList>
            <person name="Iha C."/>
        </authorList>
    </citation>
    <scope>NUCLEOTIDE SEQUENCE</scope>
</reference>
<comment type="caution">
    <text evidence="2">The sequence shown here is derived from an EMBL/GenBank/DDBJ whole genome shotgun (WGS) entry which is preliminary data.</text>
</comment>
<organism evidence="2 3">
    <name type="scientific">Ostreobium quekettii</name>
    <dbReference type="NCBI Taxonomy" id="121088"/>
    <lineage>
        <taxon>Eukaryota</taxon>
        <taxon>Viridiplantae</taxon>
        <taxon>Chlorophyta</taxon>
        <taxon>core chlorophytes</taxon>
        <taxon>Ulvophyceae</taxon>
        <taxon>TCBD clade</taxon>
        <taxon>Bryopsidales</taxon>
        <taxon>Ostreobineae</taxon>
        <taxon>Ostreobiaceae</taxon>
        <taxon>Ostreobium</taxon>
    </lineage>
</organism>
<dbReference type="AlphaFoldDB" id="A0A8S1IK18"/>
<sequence>MLPEDHRARATDVAELETCIGLCVDEQTALQVLRDLEEKALIKMEGNDTYEVPELQPSRNRYGELWGLRYYLHDVVREGALRLFTILPMLQRERLVSSQLRDTIDKGTALMANRFSASQKIKTDQQRVLCDLDMPKLQGLVLRDAGVPGLPPSILTTQLLAIDLASSGITELPSQLSCLRLLQLLRVDDCNGLTCLSSEVGAMVELRVLSMRGCRGIYEIPESMGNLTKLSKLLMPECGIAHFYLPELKKWNRLTMLNLSGCVGLKQLPRNFGDLTCLANLNLGGCWQLTCLPSSLGQLLQLRVLILHNCCSLMGLPDSTTNLAELEELDLQQCRQLADLPSALGSCCLKLRILRLQGIDGMAFPQFANSLGCLEVLGLPRGCKVPKGCKQHFEELEVSLEQDGSGVLCGDNVISSTPLHWAAELGMDKMAAFHLREVDVEFGDK</sequence>
<keyword evidence="3" id="KW-1185">Reference proteome</keyword>
<dbReference type="SUPFAM" id="SSF52058">
    <property type="entry name" value="L domain-like"/>
    <property type="match status" value="1"/>
</dbReference>
<evidence type="ECO:0000256" key="1">
    <source>
        <dbReference type="ARBA" id="ARBA00004430"/>
    </source>
</evidence>
<dbReference type="EMBL" id="CAJHUC010000200">
    <property type="protein sequence ID" value="CAD7694768.1"/>
    <property type="molecule type" value="Genomic_DNA"/>
</dbReference>
<accession>A0A8S1IK18</accession>
<protein>
    <submittedName>
        <fullName evidence="2">Uncharacterized protein</fullName>
    </submittedName>
</protein>
<dbReference type="OrthoDB" id="540763at2759"/>
<name>A0A8S1IK18_9CHLO</name>
<comment type="subcellular location">
    <subcellularLocation>
        <location evidence="1">Cytoplasm</location>
        <location evidence="1">Cytoskeleton</location>
        <location evidence="1">Cilium axoneme</location>
    </subcellularLocation>
</comment>
<proteinExistence type="predicted"/>
<gene>
    <name evidence="2" type="ORF">OSTQU699_LOCUS131</name>
</gene>
<dbReference type="PANTHER" id="PTHR47186:SF3">
    <property type="entry name" value="OS09G0267800 PROTEIN"/>
    <property type="match status" value="1"/>
</dbReference>
<dbReference type="PANTHER" id="PTHR47186">
    <property type="entry name" value="LEUCINE-RICH REPEAT-CONTAINING PROTEIN 57"/>
    <property type="match status" value="1"/>
</dbReference>
<evidence type="ECO:0000313" key="3">
    <source>
        <dbReference type="Proteomes" id="UP000708148"/>
    </source>
</evidence>
<evidence type="ECO:0000313" key="2">
    <source>
        <dbReference type="EMBL" id="CAD7694768.1"/>
    </source>
</evidence>
<dbReference type="GO" id="GO:0005930">
    <property type="term" value="C:axoneme"/>
    <property type="evidence" value="ECO:0007669"/>
    <property type="project" value="UniProtKB-SubCell"/>
</dbReference>
<feature type="non-terminal residue" evidence="2">
    <location>
        <position position="1"/>
    </location>
</feature>
<dbReference type="Gene3D" id="3.80.10.10">
    <property type="entry name" value="Ribonuclease Inhibitor"/>
    <property type="match status" value="1"/>
</dbReference>